<keyword evidence="5 9" id="KW-0808">Transferase</keyword>
<dbReference type="EMBL" id="RXMA01000020">
    <property type="protein sequence ID" value="RTR17237.1"/>
    <property type="molecule type" value="Genomic_DNA"/>
</dbReference>
<comment type="pathway">
    <text evidence="1">Amino-acid biosynthesis; L-isoleucine biosynthesis; 2-oxobutanoate from pyruvate: step 1/3.</text>
</comment>
<comment type="catalytic activity">
    <reaction evidence="7">
        <text>pyruvate + acetyl-CoA + H2O = (3R)-citramalate + CoA + H(+)</text>
        <dbReference type="Rhea" id="RHEA:19045"/>
        <dbReference type="ChEBI" id="CHEBI:15361"/>
        <dbReference type="ChEBI" id="CHEBI:15377"/>
        <dbReference type="ChEBI" id="CHEBI:15378"/>
        <dbReference type="ChEBI" id="CHEBI:30934"/>
        <dbReference type="ChEBI" id="CHEBI:57287"/>
        <dbReference type="ChEBI" id="CHEBI:57288"/>
        <dbReference type="EC" id="2.3.3.21"/>
    </reaction>
</comment>
<evidence type="ECO:0000256" key="3">
    <source>
        <dbReference type="ARBA" id="ARBA00022605"/>
    </source>
</evidence>
<dbReference type="Gene3D" id="1.10.238.260">
    <property type="match status" value="1"/>
</dbReference>
<proteinExistence type="inferred from homology"/>
<dbReference type="PANTHER" id="PTHR43538">
    <property type="entry name" value="ALPHA-IPM SYNTHASE/HOMOCITRATE SYNTHASE"/>
    <property type="match status" value="1"/>
</dbReference>
<organism evidence="11 12">
    <name type="scientific">Azospirillum griseum</name>
    <dbReference type="NCBI Taxonomy" id="2496639"/>
    <lineage>
        <taxon>Bacteria</taxon>
        <taxon>Pseudomonadati</taxon>
        <taxon>Pseudomonadota</taxon>
        <taxon>Alphaproteobacteria</taxon>
        <taxon>Rhodospirillales</taxon>
        <taxon>Azospirillaceae</taxon>
        <taxon>Azospirillum</taxon>
    </lineage>
</organism>
<evidence type="ECO:0000256" key="5">
    <source>
        <dbReference type="ARBA" id="ARBA00022679"/>
    </source>
</evidence>
<dbReference type="NCBIfam" id="TIGR00977">
    <property type="entry name" value="citramal_synth"/>
    <property type="match status" value="1"/>
</dbReference>
<dbReference type="Pfam" id="PF22617">
    <property type="entry name" value="HCS_D2"/>
    <property type="match status" value="1"/>
</dbReference>
<evidence type="ECO:0000259" key="10">
    <source>
        <dbReference type="PROSITE" id="PS50991"/>
    </source>
</evidence>
<evidence type="ECO:0000313" key="11">
    <source>
        <dbReference type="EMBL" id="RTR17237.1"/>
    </source>
</evidence>
<sequence>MTGERIYLYDTTLRDGAQTQDVDFSVTDKIAIAQDLDRLGVDYVEGGWPGANPTDDQFFAEAPELTRATFTAFGMTRRPGRSAANDPQLTALVQSRAKAVCMVGKTWDFHVDVALGIPRDENLELIRDSVAALHAAKGEALFDAEHFFDGYKRNPAYAVQCIRAAFEAGARWIVLCDTNGGTLPHEIDAIVRAVIAEHGIPGDRLGIHCHNDTENAVANSLAAVRAGARMVQGTINGLGERCGNANLVSLIPSLMLKMGFETGIKPEDLPRLTQLSRSFDERLNRAPNRHAPYVGASAFAHKGGLHVSAVEKDPASYEHVTPEAIGNRRQIVMSDQAGRSNIIARLRDIGLDIDPKDERLARLLDLVKQRDGDGYAYDTAEASFELLVRRELDGVPRFFELLRFHVTDERRYNAVGKLVVESEAVVRVRVGNEIRLEVADGNGPVHALDVAMRKALEPVYPALKGVSLSDYRVRILAAKEGTGAMPRVLIRSTERDGSEMSTLGVSTNIIEASMEALVDSYVFTLLKSGAAPVARSAG</sequence>
<comment type="similarity">
    <text evidence="2 9">Belongs to the alpha-IPM synthase/homocitrate synthase family.</text>
</comment>
<dbReference type="PANTHER" id="PTHR43538:SF1">
    <property type="entry name" value="(R)-CITRAMALATE SYNTHASE"/>
    <property type="match status" value="1"/>
</dbReference>
<gene>
    <name evidence="11" type="ORF">EJ903_18650</name>
</gene>
<evidence type="ECO:0000256" key="9">
    <source>
        <dbReference type="RuleBase" id="RU003523"/>
    </source>
</evidence>
<dbReference type="OrthoDB" id="9803573at2"/>
<dbReference type="GO" id="GO:0009097">
    <property type="term" value="P:isoleucine biosynthetic process"/>
    <property type="evidence" value="ECO:0007669"/>
    <property type="project" value="UniProtKB-UniRule"/>
</dbReference>
<accession>A0A431VDT6</accession>
<comment type="caution">
    <text evidence="11">The sequence shown here is derived from an EMBL/GenBank/DDBJ whole genome shotgun (WGS) entry which is preliminary data.</text>
</comment>
<dbReference type="Gene3D" id="3.20.20.70">
    <property type="entry name" value="Aldolase class I"/>
    <property type="match status" value="1"/>
</dbReference>
<keyword evidence="12" id="KW-1185">Reference proteome</keyword>
<dbReference type="GO" id="GO:0009098">
    <property type="term" value="P:L-leucine biosynthetic process"/>
    <property type="evidence" value="ECO:0007669"/>
    <property type="project" value="InterPro"/>
</dbReference>
<dbReference type="SUPFAM" id="SSF110921">
    <property type="entry name" value="2-isopropylmalate synthase LeuA, allosteric (dimerisation) domain"/>
    <property type="match status" value="1"/>
</dbReference>
<keyword evidence="6" id="KW-0100">Branched-chain amino acid biosynthesis</keyword>
<dbReference type="GO" id="GO:0043714">
    <property type="term" value="F:(R)-citramalate synthase activity"/>
    <property type="evidence" value="ECO:0007669"/>
    <property type="project" value="UniProtKB-UniRule"/>
</dbReference>
<dbReference type="AlphaFoldDB" id="A0A431VDT6"/>
<protein>
    <recommendedName>
        <fullName evidence="8">Citramalate synthase</fullName>
        <ecNumber evidence="8">2.3.3.21</ecNumber>
    </recommendedName>
</protein>
<dbReference type="InterPro" id="IPR005675">
    <property type="entry name" value="Citramal_synthase"/>
</dbReference>
<dbReference type="InterPro" id="IPR013709">
    <property type="entry name" value="2-isopropylmalate_synth_dimer"/>
</dbReference>
<evidence type="ECO:0000256" key="2">
    <source>
        <dbReference type="ARBA" id="ARBA00006154"/>
    </source>
</evidence>
<dbReference type="Pfam" id="PF00682">
    <property type="entry name" value="HMGL-like"/>
    <property type="match status" value="1"/>
</dbReference>
<dbReference type="GO" id="GO:0003852">
    <property type="term" value="F:2-isopropylmalate synthase activity"/>
    <property type="evidence" value="ECO:0007669"/>
    <property type="project" value="InterPro"/>
</dbReference>
<dbReference type="InterPro" id="IPR002034">
    <property type="entry name" value="AIPM/Hcit_synth_CS"/>
</dbReference>
<dbReference type="InterPro" id="IPR013785">
    <property type="entry name" value="Aldolase_TIM"/>
</dbReference>
<dbReference type="Pfam" id="PF08502">
    <property type="entry name" value="LeuA_dimer"/>
    <property type="match status" value="1"/>
</dbReference>
<dbReference type="Gene3D" id="3.30.160.270">
    <property type="match status" value="1"/>
</dbReference>
<feature type="domain" description="Pyruvate carboxyltransferase" evidence="10">
    <location>
        <begin position="6"/>
        <end position="270"/>
    </location>
</feature>
<dbReference type="InterPro" id="IPR036230">
    <property type="entry name" value="LeuA_allosteric_dom_sf"/>
</dbReference>
<evidence type="ECO:0000256" key="4">
    <source>
        <dbReference type="ARBA" id="ARBA00022624"/>
    </source>
</evidence>
<keyword evidence="3" id="KW-0028">Amino-acid biosynthesis</keyword>
<dbReference type="PROSITE" id="PS50991">
    <property type="entry name" value="PYR_CT"/>
    <property type="match status" value="1"/>
</dbReference>
<dbReference type="Proteomes" id="UP000277007">
    <property type="component" value="Unassembled WGS sequence"/>
</dbReference>
<dbReference type="PROSITE" id="PS00815">
    <property type="entry name" value="AIPM_HOMOCIT_SYNTH_1"/>
    <property type="match status" value="1"/>
</dbReference>
<evidence type="ECO:0000256" key="6">
    <source>
        <dbReference type="ARBA" id="ARBA00023304"/>
    </source>
</evidence>
<evidence type="ECO:0000256" key="1">
    <source>
        <dbReference type="ARBA" id="ARBA00004743"/>
    </source>
</evidence>
<evidence type="ECO:0000256" key="7">
    <source>
        <dbReference type="ARBA" id="ARBA00048263"/>
    </source>
</evidence>
<dbReference type="InterPro" id="IPR000891">
    <property type="entry name" value="PYR_CT"/>
</dbReference>
<dbReference type="RefSeq" id="WP_126618259.1">
    <property type="nucleotide sequence ID" value="NZ_JBHUCY010000056.1"/>
</dbReference>
<name>A0A431VDT6_9PROT</name>
<dbReference type="CDD" id="cd07941">
    <property type="entry name" value="DRE_TIM_LeuA3"/>
    <property type="match status" value="1"/>
</dbReference>
<dbReference type="SUPFAM" id="SSF51569">
    <property type="entry name" value="Aldolase"/>
    <property type="match status" value="1"/>
</dbReference>
<reference evidence="11 12" key="1">
    <citation type="submission" date="2018-12" db="EMBL/GenBank/DDBJ databases">
        <authorList>
            <person name="Yang Y."/>
        </authorList>
    </citation>
    <scope>NUCLEOTIDE SEQUENCE [LARGE SCALE GENOMIC DNA]</scope>
    <source>
        <strain evidence="11 12">L-25-5w-1</strain>
    </source>
</reference>
<evidence type="ECO:0000256" key="8">
    <source>
        <dbReference type="NCBIfam" id="TIGR00977"/>
    </source>
</evidence>
<dbReference type="EC" id="2.3.3.21" evidence="8"/>
<keyword evidence="4" id="KW-0412">Isoleucine biosynthesis</keyword>
<dbReference type="UniPathway" id="UPA00047">
    <property type="reaction ID" value="UER00066"/>
</dbReference>
<dbReference type="InterPro" id="IPR054691">
    <property type="entry name" value="LeuA/HCS_post-cat"/>
</dbReference>
<dbReference type="SMART" id="SM00917">
    <property type="entry name" value="LeuA_dimer"/>
    <property type="match status" value="1"/>
</dbReference>
<evidence type="ECO:0000313" key="12">
    <source>
        <dbReference type="Proteomes" id="UP000277007"/>
    </source>
</evidence>